<dbReference type="PROSITE" id="PS50206">
    <property type="entry name" value="RHODANESE_3"/>
    <property type="match status" value="1"/>
</dbReference>
<dbReference type="SUPFAM" id="SSF52821">
    <property type="entry name" value="Rhodanese/Cell cycle control phosphatase"/>
    <property type="match status" value="1"/>
</dbReference>
<feature type="domain" description="Rhodanese" evidence="2">
    <location>
        <begin position="15"/>
        <end position="105"/>
    </location>
</feature>
<dbReference type="Pfam" id="PF00581">
    <property type="entry name" value="Rhodanese"/>
    <property type="match status" value="1"/>
</dbReference>
<evidence type="ECO:0000256" key="1">
    <source>
        <dbReference type="SAM" id="Phobius"/>
    </source>
</evidence>
<dbReference type="Pfam" id="PF11127">
    <property type="entry name" value="YgaP-like_TM"/>
    <property type="match status" value="1"/>
</dbReference>
<dbReference type="InterPro" id="IPR001307">
    <property type="entry name" value="Thiosulphate_STrfase_CS"/>
</dbReference>
<protein>
    <submittedName>
        <fullName evidence="3">Rhodanese-like domain-containing protein</fullName>
    </submittedName>
</protein>
<dbReference type="PANTHER" id="PTHR43031:SF1">
    <property type="entry name" value="PYRIDINE NUCLEOTIDE-DISULPHIDE OXIDOREDUCTASE"/>
    <property type="match status" value="1"/>
</dbReference>
<keyword evidence="1" id="KW-0812">Transmembrane</keyword>
<dbReference type="InterPro" id="IPR050229">
    <property type="entry name" value="GlpE_sulfurtransferase"/>
</dbReference>
<feature type="transmembrane region" description="Helical" evidence="1">
    <location>
        <begin position="118"/>
        <end position="137"/>
    </location>
</feature>
<dbReference type="CDD" id="cd00158">
    <property type="entry name" value="RHOD"/>
    <property type="match status" value="1"/>
</dbReference>
<keyword evidence="1" id="KW-1133">Transmembrane helix</keyword>
<keyword evidence="1" id="KW-0472">Membrane</keyword>
<feature type="transmembrane region" description="Helical" evidence="1">
    <location>
        <begin position="143"/>
        <end position="164"/>
    </location>
</feature>
<dbReference type="SMART" id="SM00450">
    <property type="entry name" value="RHOD"/>
    <property type="match status" value="1"/>
</dbReference>
<dbReference type="Proteomes" id="UP001499978">
    <property type="component" value="Unassembled WGS sequence"/>
</dbReference>
<dbReference type="PANTHER" id="PTHR43031">
    <property type="entry name" value="FAD-DEPENDENT OXIDOREDUCTASE"/>
    <property type="match status" value="1"/>
</dbReference>
<dbReference type="Gene3D" id="3.40.250.10">
    <property type="entry name" value="Rhodanese-like domain"/>
    <property type="match status" value="1"/>
</dbReference>
<organism evidence="3 4">
    <name type="scientific">Pilimelia columellifera subsp. columellifera</name>
    <dbReference type="NCBI Taxonomy" id="706583"/>
    <lineage>
        <taxon>Bacteria</taxon>
        <taxon>Bacillati</taxon>
        <taxon>Actinomycetota</taxon>
        <taxon>Actinomycetes</taxon>
        <taxon>Micromonosporales</taxon>
        <taxon>Micromonosporaceae</taxon>
        <taxon>Pilimelia</taxon>
    </lineage>
</organism>
<dbReference type="InterPro" id="IPR021309">
    <property type="entry name" value="YgaP-like_TM"/>
</dbReference>
<dbReference type="EMBL" id="BAAARY010000004">
    <property type="protein sequence ID" value="GAA2516468.1"/>
    <property type="molecule type" value="Genomic_DNA"/>
</dbReference>
<name>A0ABP6AG52_9ACTN</name>
<evidence type="ECO:0000259" key="2">
    <source>
        <dbReference type="PROSITE" id="PS50206"/>
    </source>
</evidence>
<dbReference type="InterPro" id="IPR036873">
    <property type="entry name" value="Rhodanese-like_dom_sf"/>
</dbReference>
<evidence type="ECO:0000313" key="3">
    <source>
        <dbReference type="EMBL" id="GAA2516468.1"/>
    </source>
</evidence>
<sequence length="189" mass="19791">MTIIDATTTRALIATNADTLVVDVRTPGEFDSSHIPGAINLPLPQVDEHLERIVRDAGARMILVCQGGSRAQRRQRTLADGGLADTLVLDGGMNAWTATGGPVTPGTPRWGLERQVRLVAGAIVALAVLVSVVWAPARYLAGAVGAGLVFAAVSDTCAMGHLLARLPYNRPRQAVDIDAALVRLTGARA</sequence>
<dbReference type="PROSITE" id="PS00380">
    <property type="entry name" value="RHODANESE_1"/>
    <property type="match status" value="1"/>
</dbReference>
<evidence type="ECO:0000313" key="4">
    <source>
        <dbReference type="Proteomes" id="UP001499978"/>
    </source>
</evidence>
<reference evidence="4" key="1">
    <citation type="journal article" date="2019" name="Int. J. Syst. Evol. Microbiol.">
        <title>The Global Catalogue of Microorganisms (GCM) 10K type strain sequencing project: providing services to taxonomists for standard genome sequencing and annotation.</title>
        <authorList>
            <consortium name="The Broad Institute Genomics Platform"/>
            <consortium name="The Broad Institute Genome Sequencing Center for Infectious Disease"/>
            <person name="Wu L."/>
            <person name="Ma J."/>
        </authorList>
    </citation>
    <scope>NUCLEOTIDE SEQUENCE [LARGE SCALE GENOMIC DNA]</scope>
    <source>
        <strain evidence="4">JCM 3367</strain>
    </source>
</reference>
<accession>A0ABP6AG52</accession>
<gene>
    <name evidence="3" type="ORF">GCM10010201_11360</name>
</gene>
<proteinExistence type="predicted"/>
<dbReference type="InterPro" id="IPR001763">
    <property type="entry name" value="Rhodanese-like_dom"/>
</dbReference>
<comment type="caution">
    <text evidence="3">The sequence shown here is derived from an EMBL/GenBank/DDBJ whole genome shotgun (WGS) entry which is preliminary data.</text>
</comment>
<keyword evidence="4" id="KW-1185">Reference proteome</keyword>
<dbReference type="Gene3D" id="6.10.140.1340">
    <property type="match status" value="1"/>
</dbReference>
<dbReference type="RefSeq" id="WP_344169357.1">
    <property type="nucleotide sequence ID" value="NZ_BAAARY010000004.1"/>
</dbReference>